<dbReference type="SMART" id="SM00451">
    <property type="entry name" value="ZnF_U1"/>
    <property type="match status" value="1"/>
</dbReference>
<evidence type="ECO:0000256" key="1">
    <source>
        <dbReference type="ARBA" id="ARBA00022723"/>
    </source>
</evidence>
<evidence type="ECO:0000313" key="7">
    <source>
        <dbReference type="Proteomes" id="UP000193642"/>
    </source>
</evidence>
<dbReference type="GO" id="GO:0008270">
    <property type="term" value="F:zinc ion binding"/>
    <property type="evidence" value="ECO:0007669"/>
    <property type="project" value="UniProtKB-KW"/>
</dbReference>
<dbReference type="AlphaFoldDB" id="A0A1Y2CJ17"/>
<dbReference type="InterPro" id="IPR051964">
    <property type="entry name" value="Chaperone_stress_response"/>
</dbReference>
<dbReference type="SMART" id="SM00271">
    <property type="entry name" value="DnaJ"/>
    <property type="match status" value="1"/>
</dbReference>
<name>A0A1Y2CJ17_9FUNG</name>
<dbReference type="GO" id="GO:0005737">
    <property type="term" value="C:cytoplasm"/>
    <property type="evidence" value="ECO:0007669"/>
    <property type="project" value="TreeGrafter"/>
</dbReference>
<dbReference type="CDD" id="cd06257">
    <property type="entry name" value="DnaJ"/>
    <property type="match status" value="1"/>
</dbReference>
<keyword evidence="3" id="KW-0862">Zinc</keyword>
<reference evidence="6 7" key="1">
    <citation type="submission" date="2016-07" db="EMBL/GenBank/DDBJ databases">
        <title>Pervasive Adenine N6-methylation of Active Genes in Fungi.</title>
        <authorList>
            <consortium name="DOE Joint Genome Institute"/>
            <person name="Mondo S.J."/>
            <person name="Dannebaum R.O."/>
            <person name="Kuo R.C."/>
            <person name="Labutti K."/>
            <person name="Haridas S."/>
            <person name="Kuo A."/>
            <person name="Salamov A."/>
            <person name="Ahrendt S.R."/>
            <person name="Lipzen A."/>
            <person name="Sullivan W."/>
            <person name="Andreopoulos W.B."/>
            <person name="Clum A."/>
            <person name="Lindquist E."/>
            <person name="Daum C."/>
            <person name="Ramamoorthy G.K."/>
            <person name="Gryganskyi A."/>
            <person name="Culley D."/>
            <person name="Magnuson J.K."/>
            <person name="James T.Y."/>
            <person name="O'Malley M.A."/>
            <person name="Stajich J.E."/>
            <person name="Spatafora J.W."/>
            <person name="Visel A."/>
            <person name="Grigoriev I.V."/>
        </authorList>
    </citation>
    <scope>NUCLEOTIDE SEQUENCE [LARGE SCALE GENOMIC DNA]</scope>
    <source>
        <strain evidence="6 7">JEL800</strain>
    </source>
</reference>
<dbReference type="InterPro" id="IPR001623">
    <property type="entry name" value="DnaJ_domain"/>
</dbReference>
<proteinExistence type="predicted"/>
<keyword evidence="1" id="KW-0479">Metal-binding</keyword>
<dbReference type="Proteomes" id="UP000193642">
    <property type="component" value="Unassembled WGS sequence"/>
</dbReference>
<dbReference type="PRINTS" id="PR00625">
    <property type="entry name" value="JDOMAIN"/>
</dbReference>
<dbReference type="InterPro" id="IPR036869">
    <property type="entry name" value="J_dom_sf"/>
</dbReference>
<dbReference type="SUPFAM" id="SSF46565">
    <property type="entry name" value="Chaperone J-domain"/>
    <property type="match status" value="1"/>
</dbReference>
<dbReference type="GO" id="GO:0003676">
    <property type="term" value="F:nucleic acid binding"/>
    <property type="evidence" value="ECO:0007669"/>
    <property type="project" value="InterPro"/>
</dbReference>
<dbReference type="Gene3D" id="3.30.160.60">
    <property type="entry name" value="Classic Zinc Finger"/>
    <property type="match status" value="1"/>
</dbReference>
<dbReference type="PROSITE" id="PS50076">
    <property type="entry name" value="DNAJ_2"/>
    <property type="match status" value="1"/>
</dbReference>
<dbReference type="PROSITE" id="PS00636">
    <property type="entry name" value="DNAJ_1"/>
    <property type="match status" value="1"/>
</dbReference>
<dbReference type="InterPro" id="IPR013087">
    <property type="entry name" value="Znf_C2H2_type"/>
</dbReference>
<feature type="region of interest" description="Disordered" evidence="4">
    <location>
        <begin position="335"/>
        <end position="364"/>
    </location>
</feature>
<dbReference type="Pfam" id="PF00226">
    <property type="entry name" value="DnaJ"/>
    <property type="match status" value="1"/>
</dbReference>
<evidence type="ECO:0000313" key="6">
    <source>
        <dbReference type="EMBL" id="ORY47022.1"/>
    </source>
</evidence>
<accession>A0A1Y2CJ17</accession>
<feature type="compositionally biased region" description="Low complexity" evidence="4">
    <location>
        <begin position="78"/>
        <end position="93"/>
    </location>
</feature>
<feature type="compositionally biased region" description="Acidic residues" evidence="4">
    <location>
        <begin position="351"/>
        <end position="364"/>
    </location>
</feature>
<dbReference type="Pfam" id="PF12171">
    <property type="entry name" value="zf-C2H2_jaz"/>
    <property type="match status" value="1"/>
</dbReference>
<comment type="caution">
    <text evidence="6">The sequence shown here is derived from an EMBL/GenBank/DDBJ whole genome shotgun (WGS) entry which is preliminary data.</text>
</comment>
<dbReference type="InterPro" id="IPR036236">
    <property type="entry name" value="Znf_C2H2_sf"/>
</dbReference>
<dbReference type="PANTHER" id="PTHR44029">
    <property type="entry name" value="DNAJ HOMOLOG SUBFAMILY C MEMBER 21"/>
    <property type="match status" value="1"/>
</dbReference>
<feature type="non-terminal residue" evidence="6">
    <location>
        <position position="364"/>
    </location>
</feature>
<dbReference type="PANTHER" id="PTHR44029:SF1">
    <property type="entry name" value="DNAJ HOMOLOG SUBFAMILY C MEMBER 21"/>
    <property type="match status" value="1"/>
</dbReference>
<evidence type="ECO:0000256" key="4">
    <source>
        <dbReference type="SAM" id="MobiDB-lite"/>
    </source>
</evidence>
<organism evidence="6 7">
    <name type="scientific">Rhizoclosmatium globosum</name>
    <dbReference type="NCBI Taxonomy" id="329046"/>
    <lineage>
        <taxon>Eukaryota</taxon>
        <taxon>Fungi</taxon>
        <taxon>Fungi incertae sedis</taxon>
        <taxon>Chytridiomycota</taxon>
        <taxon>Chytridiomycota incertae sedis</taxon>
        <taxon>Chytridiomycetes</taxon>
        <taxon>Chytridiales</taxon>
        <taxon>Chytriomycetaceae</taxon>
        <taxon>Rhizoclosmatium</taxon>
    </lineage>
</organism>
<dbReference type="InterPro" id="IPR022755">
    <property type="entry name" value="Znf_C2H2_jaz"/>
</dbReference>
<dbReference type="OrthoDB" id="5894at2759"/>
<gene>
    <name evidence="6" type="ORF">BCR33DRAFT_658555</name>
</gene>
<dbReference type="InterPro" id="IPR018253">
    <property type="entry name" value="DnaJ_domain_CS"/>
</dbReference>
<dbReference type="EMBL" id="MCGO01000015">
    <property type="protein sequence ID" value="ORY47022.1"/>
    <property type="molecule type" value="Genomic_DNA"/>
</dbReference>
<dbReference type="SUPFAM" id="SSF57667">
    <property type="entry name" value="beta-beta-alpha zinc fingers"/>
    <property type="match status" value="1"/>
</dbReference>
<dbReference type="Gene3D" id="1.10.287.110">
    <property type="entry name" value="DnaJ domain"/>
    <property type="match status" value="1"/>
</dbReference>
<keyword evidence="2" id="KW-0863">Zinc-finger</keyword>
<feature type="region of interest" description="Disordered" evidence="4">
    <location>
        <begin position="71"/>
        <end position="93"/>
    </location>
</feature>
<dbReference type="PROSITE" id="PS00028">
    <property type="entry name" value="ZINC_FINGER_C2H2_1"/>
    <property type="match status" value="1"/>
</dbReference>
<sequence>MQCYYESLGVDQTVDAAALKKAYRAKALELHPDKNYHRVEEATKLFAIVQHAYQVLSDPHERAWYDSHRDSILRGQDPDPSSSTATPSSSNATPTSKLYPFFSPSAYSGFDDKDPKSFYRVYGDLFEKLQNEELTAAETDPESIFQSDKTSVFEFEEFVFFGNGDEEYPRDFYQRFLTFSSTKSFRWHDKFRLSDGGDRAVRRAMETQNQKFRSNARRDFNETVRELTRYIQKRDPRYQAYLDTQKRDRELKVGKAKEKVKAEKEKMREKIETFEVAEWAKGPEVEVDEEEVLEELEELYCAACNKVFKSDRQWKNHEQSKKHQQNVEELRRQLLEEDELFTGGDSGDAFTGEDADELTEGEDI</sequence>
<dbReference type="Pfam" id="PF21884">
    <property type="entry name" value="ZUO1-like_ZHD"/>
    <property type="match status" value="1"/>
</dbReference>
<keyword evidence="7" id="KW-1185">Reference proteome</keyword>
<feature type="domain" description="J" evidence="5">
    <location>
        <begin position="3"/>
        <end position="69"/>
    </location>
</feature>
<evidence type="ECO:0000259" key="5">
    <source>
        <dbReference type="PROSITE" id="PS50076"/>
    </source>
</evidence>
<dbReference type="STRING" id="329046.A0A1Y2CJ17"/>
<evidence type="ECO:0000256" key="3">
    <source>
        <dbReference type="ARBA" id="ARBA00022833"/>
    </source>
</evidence>
<dbReference type="InterPro" id="IPR003604">
    <property type="entry name" value="Matrin/U1-like-C_Znf_C2H2"/>
</dbReference>
<dbReference type="InterPro" id="IPR054076">
    <property type="entry name" value="ZUO1-like_ZHD"/>
</dbReference>
<protein>
    <submittedName>
        <fullName evidence="6">DnaJ-domain-containing protein</fullName>
    </submittedName>
</protein>
<evidence type="ECO:0000256" key="2">
    <source>
        <dbReference type="ARBA" id="ARBA00022771"/>
    </source>
</evidence>